<keyword evidence="1" id="KW-0732">Signal</keyword>
<feature type="chain" id="PRO_5041997881" description="Alginate lyase 2 domain-containing protein" evidence="1">
    <location>
        <begin position="21"/>
        <end position="247"/>
    </location>
</feature>
<dbReference type="InterPro" id="IPR013320">
    <property type="entry name" value="ConA-like_dom_sf"/>
</dbReference>
<evidence type="ECO:0000313" key="4">
    <source>
        <dbReference type="Proteomes" id="UP001211065"/>
    </source>
</evidence>
<dbReference type="Pfam" id="PF08787">
    <property type="entry name" value="Alginate_lyase2"/>
    <property type="match status" value="1"/>
</dbReference>
<dbReference type="SUPFAM" id="SSF49899">
    <property type="entry name" value="Concanavalin A-like lectins/glucanases"/>
    <property type="match status" value="1"/>
</dbReference>
<keyword evidence="4" id="KW-1185">Reference proteome</keyword>
<dbReference type="EMBL" id="JADGJW010000345">
    <property type="protein sequence ID" value="KAJ3219253.1"/>
    <property type="molecule type" value="Genomic_DNA"/>
</dbReference>
<comment type="caution">
    <text evidence="3">The sequence shown here is derived from an EMBL/GenBank/DDBJ whole genome shotgun (WGS) entry which is preliminary data.</text>
</comment>
<protein>
    <recommendedName>
        <fullName evidence="2">Alginate lyase 2 domain-containing protein</fullName>
    </recommendedName>
</protein>
<dbReference type="InterPro" id="IPR014895">
    <property type="entry name" value="Alginate_lyase_2"/>
</dbReference>
<gene>
    <name evidence="3" type="ORF">HK099_004751</name>
</gene>
<name>A0AAD5XVE4_9FUNG</name>
<proteinExistence type="predicted"/>
<feature type="signal peptide" evidence="1">
    <location>
        <begin position="1"/>
        <end position="20"/>
    </location>
</feature>
<accession>A0AAD5XVE4</accession>
<dbReference type="AlphaFoldDB" id="A0AAD5XVE4"/>
<reference evidence="3" key="1">
    <citation type="submission" date="2020-05" db="EMBL/GenBank/DDBJ databases">
        <title>Phylogenomic resolution of chytrid fungi.</title>
        <authorList>
            <person name="Stajich J.E."/>
            <person name="Amses K."/>
            <person name="Simmons R."/>
            <person name="Seto K."/>
            <person name="Myers J."/>
            <person name="Bonds A."/>
            <person name="Quandt C.A."/>
            <person name="Barry K."/>
            <person name="Liu P."/>
            <person name="Grigoriev I."/>
            <person name="Longcore J.E."/>
            <person name="James T.Y."/>
        </authorList>
    </citation>
    <scope>NUCLEOTIDE SEQUENCE</scope>
    <source>
        <strain evidence="3">JEL0476</strain>
    </source>
</reference>
<evidence type="ECO:0000256" key="1">
    <source>
        <dbReference type="SAM" id="SignalP"/>
    </source>
</evidence>
<organism evidence="3 4">
    <name type="scientific">Clydaea vesicula</name>
    <dbReference type="NCBI Taxonomy" id="447962"/>
    <lineage>
        <taxon>Eukaryota</taxon>
        <taxon>Fungi</taxon>
        <taxon>Fungi incertae sedis</taxon>
        <taxon>Chytridiomycota</taxon>
        <taxon>Chytridiomycota incertae sedis</taxon>
        <taxon>Chytridiomycetes</taxon>
        <taxon>Lobulomycetales</taxon>
        <taxon>Lobulomycetaceae</taxon>
        <taxon>Clydaea</taxon>
    </lineage>
</organism>
<feature type="domain" description="Alginate lyase 2" evidence="2">
    <location>
        <begin position="22"/>
        <end position="231"/>
    </location>
</feature>
<sequence>MFKQSLTCLLLLTAQSIVQCQVPLNNWMLELPVKADTLDSNNTKVKTIFNQELANYTDEFFYSTADGLVFNTPVFPPNGQPQSGTPFVSTFLRESNQDNEFVTWDSTIGTHSLTATLAVNGFPGTTNAKMIAAEIKLDSSICVGCTSVALFAYAKSNPIAYSLAALFDNLRIIVPVDNNYQLGTKFDIEILVVKGSMYFYYNGELKTKTAIPTTEKAVYFKAGAFSQNQVSYFHPATGKKYKKKKLK</sequence>
<evidence type="ECO:0000313" key="3">
    <source>
        <dbReference type="EMBL" id="KAJ3219253.1"/>
    </source>
</evidence>
<dbReference type="Proteomes" id="UP001211065">
    <property type="component" value="Unassembled WGS sequence"/>
</dbReference>
<evidence type="ECO:0000259" key="2">
    <source>
        <dbReference type="Pfam" id="PF08787"/>
    </source>
</evidence>
<dbReference type="Gene3D" id="2.60.120.200">
    <property type="match status" value="1"/>
</dbReference>